<protein>
    <submittedName>
        <fullName evidence="6">Transcriptional regulator, LysR family</fullName>
    </submittedName>
</protein>
<dbReference type="STRING" id="471852.Tcur_4233"/>
<evidence type="ECO:0000313" key="7">
    <source>
        <dbReference type="Proteomes" id="UP000001918"/>
    </source>
</evidence>
<dbReference type="PROSITE" id="PS50931">
    <property type="entry name" value="HTH_LYSR"/>
    <property type="match status" value="1"/>
</dbReference>
<dbReference type="GO" id="GO:0003677">
    <property type="term" value="F:DNA binding"/>
    <property type="evidence" value="ECO:0007669"/>
    <property type="project" value="UniProtKB-KW"/>
</dbReference>
<dbReference type="Gene3D" id="1.10.10.10">
    <property type="entry name" value="Winged helix-like DNA-binding domain superfamily/Winged helix DNA-binding domain"/>
    <property type="match status" value="1"/>
</dbReference>
<dbReference type="InterPro" id="IPR000847">
    <property type="entry name" value="LysR_HTH_N"/>
</dbReference>
<sequence length="321" mass="35206">MVTDGGSAITLHQFRCFLTTLEHGSFTAAAAALGYAQPSVSEQVRQLERHLDAVLFRRVGRGLVPTEAAWALRPHAVAALRAAGEAVRAVSSVRGMLTGTVRFGIFKIAHYYLGVDLIADMLQRHPRVRIELVGQNSAELLEQLRRGRLEAALAALPLDADDLAVTVEMRDELVYVSADPERVREPVTARTLTSHPLVLPDVSWRAEDTTRRMLAELARAHGRVLRPRVEVEYFEAALEVAARGLADTVCWRGALLRLGERLPPGLHWAPLDPPLHERFGIVHRPVAELSPATRTVVELAAARVRRLNAALGAPDSGRKSV</sequence>
<keyword evidence="2" id="KW-0805">Transcription regulation</keyword>
<evidence type="ECO:0000313" key="6">
    <source>
        <dbReference type="EMBL" id="ACY99760.1"/>
    </source>
</evidence>
<keyword evidence="7" id="KW-1185">Reference proteome</keyword>
<dbReference type="Proteomes" id="UP000001918">
    <property type="component" value="Chromosome"/>
</dbReference>
<name>D1A2A7_THECD</name>
<evidence type="ECO:0000256" key="3">
    <source>
        <dbReference type="ARBA" id="ARBA00023125"/>
    </source>
</evidence>
<dbReference type="Pfam" id="PF00126">
    <property type="entry name" value="HTH_1"/>
    <property type="match status" value="1"/>
</dbReference>
<evidence type="ECO:0000259" key="5">
    <source>
        <dbReference type="PROSITE" id="PS50931"/>
    </source>
</evidence>
<dbReference type="SUPFAM" id="SSF46785">
    <property type="entry name" value="Winged helix' DNA-binding domain"/>
    <property type="match status" value="1"/>
</dbReference>
<dbReference type="SUPFAM" id="SSF53850">
    <property type="entry name" value="Periplasmic binding protein-like II"/>
    <property type="match status" value="1"/>
</dbReference>
<dbReference type="InterPro" id="IPR036388">
    <property type="entry name" value="WH-like_DNA-bd_sf"/>
</dbReference>
<keyword evidence="3" id="KW-0238">DNA-binding</keyword>
<organism evidence="6 7">
    <name type="scientific">Thermomonospora curvata (strain ATCC 19995 / DSM 43183 / JCM 3096 / KCTC 9072 / NBRC 15933 / NCIMB 10081 / Henssen B9)</name>
    <dbReference type="NCBI Taxonomy" id="471852"/>
    <lineage>
        <taxon>Bacteria</taxon>
        <taxon>Bacillati</taxon>
        <taxon>Actinomycetota</taxon>
        <taxon>Actinomycetes</taxon>
        <taxon>Streptosporangiales</taxon>
        <taxon>Thermomonosporaceae</taxon>
        <taxon>Thermomonospora</taxon>
    </lineage>
</organism>
<dbReference type="CDD" id="cd05466">
    <property type="entry name" value="PBP2_LTTR_substrate"/>
    <property type="match status" value="1"/>
</dbReference>
<dbReference type="InterPro" id="IPR036390">
    <property type="entry name" value="WH_DNA-bd_sf"/>
</dbReference>
<dbReference type="AlphaFoldDB" id="D1A2A7"/>
<evidence type="ECO:0000256" key="1">
    <source>
        <dbReference type="ARBA" id="ARBA00009437"/>
    </source>
</evidence>
<keyword evidence="4" id="KW-0804">Transcription</keyword>
<feature type="domain" description="HTH lysR-type" evidence="5">
    <location>
        <begin position="9"/>
        <end position="66"/>
    </location>
</feature>
<reference evidence="6 7" key="1">
    <citation type="journal article" date="2011" name="Stand. Genomic Sci.">
        <title>Complete genome sequence of Thermomonospora curvata type strain (B9).</title>
        <authorList>
            <person name="Chertkov O."/>
            <person name="Sikorski J."/>
            <person name="Nolan M."/>
            <person name="Lapidus A."/>
            <person name="Lucas S."/>
            <person name="Del Rio T.G."/>
            <person name="Tice H."/>
            <person name="Cheng J.F."/>
            <person name="Goodwin L."/>
            <person name="Pitluck S."/>
            <person name="Liolios K."/>
            <person name="Ivanova N."/>
            <person name="Mavromatis K."/>
            <person name="Mikhailova N."/>
            <person name="Ovchinnikova G."/>
            <person name="Pati A."/>
            <person name="Chen A."/>
            <person name="Palaniappan K."/>
            <person name="Djao O.D."/>
            <person name="Land M."/>
            <person name="Hauser L."/>
            <person name="Chang Y.J."/>
            <person name="Jeffries C.D."/>
            <person name="Brettin T."/>
            <person name="Han C."/>
            <person name="Detter J.C."/>
            <person name="Rohde M."/>
            <person name="Goker M."/>
            <person name="Woyke T."/>
            <person name="Bristow J."/>
            <person name="Eisen J.A."/>
            <person name="Markowitz V."/>
            <person name="Hugenholtz P."/>
            <person name="Klenk H.P."/>
            <person name="Kyrpides N.C."/>
        </authorList>
    </citation>
    <scope>NUCLEOTIDE SEQUENCE [LARGE SCALE GENOMIC DNA]</scope>
    <source>
        <strain evidence="7">ATCC 19995 / DSM 43183 / JCM 3096 / KCTC 9072 / NBRC 15933 / NCIMB 10081 / Henssen B9</strain>
    </source>
</reference>
<dbReference type="HOGENOM" id="CLU_039613_6_5_11"/>
<dbReference type="GO" id="GO:0003700">
    <property type="term" value="F:DNA-binding transcription factor activity"/>
    <property type="evidence" value="ECO:0007669"/>
    <property type="project" value="InterPro"/>
</dbReference>
<proteinExistence type="inferred from homology"/>
<accession>D1A2A7</accession>
<dbReference type="InterPro" id="IPR050950">
    <property type="entry name" value="HTH-type_LysR_regulators"/>
</dbReference>
<evidence type="ECO:0000256" key="4">
    <source>
        <dbReference type="ARBA" id="ARBA00023163"/>
    </source>
</evidence>
<gene>
    <name evidence="6" type="ordered locus">Tcur_4233</name>
</gene>
<evidence type="ECO:0000256" key="2">
    <source>
        <dbReference type="ARBA" id="ARBA00023015"/>
    </source>
</evidence>
<dbReference type="GO" id="GO:0005829">
    <property type="term" value="C:cytosol"/>
    <property type="evidence" value="ECO:0007669"/>
    <property type="project" value="TreeGrafter"/>
</dbReference>
<comment type="similarity">
    <text evidence="1">Belongs to the LysR transcriptional regulatory family.</text>
</comment>
<dbReference type="InterPro" id="IPR005119">
    <property type="entry name" value="LysR_subst-bd"/>
</dbReference>
<dbReference type="Gene3D" id="3.40.190.290">
    <property type="match status" value="1"/>
</dbReference>
<dbReference type="eggNOG" id="COG0583">
    <property type="taxonomic scope" value="Bacteria"/>
</dbReference>
<dbReference type="KEGG" id="tcu:Tcur_4233"/>
<dbReference type="PRINTS" id="PR00039">
    <property type="entry name" value="HTHLYSR"/>
</dbReference>
<dbReference type="Pfam" id="PF03466">
    <property type="entry name" value="LysR_substrate"/>
    <property type="match status" value="1"/>
</dbReference>
<dbReference type="PANTHER" id="PTHR30419">
    <property type="entry name" value="HTH-TYPE TRANSCRIPTIONAL REGULATOR YBHD"/>
    <property type="match status" value="1"/>
</dbReference>
<dbReference type="RefSeq" id="WP_012854543.1">
    <property type="nucleotide sequence ID" value="NC_013510.1"/>
</dbReference>
<dbReference type="EMBL" id="CP001738">
    <property type="protein sequence ID" value="ACY99760.1"/>
    <property type="molecule type" value="Genomic_DNA"/>
</dbReference>